<dbReference type="CDD" id="cd09732">
    <property type="entry name" value="Csx1_III-U"/>
    <property type="match status" value="1"/>
</dbReference>
<sequence>MSRKIFLSFLGIGRYEVTRYYFDEQKEVFYDTPFVQEALMKFLLKKEFDVNPIIFITKDAYKNWLPNANNEGLKYCLSQINSDFSSSDIEISNGKSERELLNIFLSVFENLNEGDEVFFDITHGFRSLPMLALVLLNYAKFLKGVTIRGIYYGAFDARETVDGVNWSPVWNLSYFSKIQSWASAANQFLQTGNGLMLSDLIEEEGLSNLKNGIATFTKEILVNRGPSIFSGKTQLLIQREIEVLDFQDQEPLRLILDKVKKHFSSYKKDSILNGLNAVEWCVENGLIQQGATLLEEFCTTYTLIQIQKEIYFQDSEVRSIVSAAITNSPENYRFFYTEIFPDDFPLEKMESHKRLYSIEKEIIPLIHSLNNFKKLKQLVNDIKSSVRNDINHAGYRNNPKDYDSFKKSLEKRYKHFLKIM</sequence>
<proteinExistence type="predicted"/>
<dbReference type="InterPro" id="IPR013383">
    <property type="entry name" value="CRISPR-assoc_prot_DxTHG_CS"/>
</dbReference>
<dbReference type="Proteomes" id="UP001595766">
    <property type="component" value="Unassembled WGS sequence"/>
</dbReference>
<dbReference type="InterPro" id="IPR011742">
    <property type="entry name" value="CRISPR-assoc_prot_TM1812"/>
</dbReference>
<keyword evidence="2" id="KW-1185">Reference proteome</keyword>
<comment type="caution">
    <text evidence="1">The sequence shown here is derived from an EMBL/GenBank/DDBJ whole genome shotgun (WGS) entry which is preliminary data.</text>
</comment>
<dbReference type="NCBIfam" id="TIGR02221">
    <property type="entry name" value="cas_TM1812"/>
    <property type="match status" value="1"/>
</dbReference>
<accession>A0ABV8EQ87</accession>
<reference evidence="2" key="1">
    <citation type="journal article" date="2019" name="Int. J. Syst. Evol. Microbiol.">
        <title>The Global Catalogue of Microorganisms (GCM) 10K type strain sequencing project: providing services to taxonomists for standard genome sequencing and annotation.</title>
        <authorList>
            <consortium name="The Broad Institute Genomics Platform"/>
            <consortium name="The Broad Institute Genome Sequencing Center for Infectious Disease"/>
            <person name="Wu L."/>
            <person name="Ma J."/>
        </authorList>
    </citation>
    <scope>NUCLEOTIDE SEQUENCE [LARGE SCALE GENOMIC DNA]</scope>
    <source>
        <strain evidence="2">CECT 8551</strain>
    </source>
</reference>
<dbReference type="RefSeq" id="WP_241294776.1">
    <property type="nucleotide sequence ID" value="NZ_JAKZGR010000008.1"/>
</dbReference>
<dbReference type="SUPFAM" id="SSF160980">
    <property type="entry name" value="SSO1389-like"/>
    <property type="match status" value="1"/>
</dbReference>
<dbReference type="NCBIfam" id="TIGR02549">
    <property type="entry name" value="CRISPR_DxTHG"/>
    <property type="match status" value="1"/>
</dbReference>
<evidence type="ECO:0000313" key="2">
    <source>
        <dbReference type="Proteomes" id="UP001595766"/>
    </source>
</evidence>
<organism evidence="1 2">
    <name type="scientific">Belliella kenyensis</name>
    <dbReference type="NCBI Taxonomy" id="1472724"/>
    <lineage>
        <taxon>Bacteria</taxon>
        <taxon>Pseudomonadati</taxon>
        <taxon>Bacteroidota</taxon>
        <taxon>Cytophagia</taxon>
        <taxon>Cytophagales</taxon>
        <taxon>Cyclobacteriaceae</taxon>
        <taxon>Belliella</taxon>
    </lineage>
</organism>
<dbReference type="EMBL" id="JBHSAV010000094">
    <property type="protein sequence ID" value="MFC3978481.1"/>
    <property type="molecule type" value="Genomic_DNA"/>
</dbReference>
<protein>
    <submittedName>
        <fullName evidence="1">TIGR02221 family CRISPR-associated protein</fullName>
    </submittedName>
</protein>
<evidence type="ECO:0000313" key="1">
    <source>
        <dbReference type="EMBL" id="MFC3978481.1"/>
    </source>
</evidence>
<name>A0ABV8EQ87_9BACT</name>
<gene>
    <name evidence="1" type="primary">csx2</name>
    <name evidence="1" type="ORF">ACFOUP_19010</name>
</gene>